<organism evidence="1 2">
    <name type="scientific">Pyrenophora tritici-repentis</name>
    <dbReference type="NCBI Taxonomy" id="45151"/>
    <lineage>
        <taxon>Eukaryota</taxon>
        <taxon>Fungi</taxon>
        <taxon>Dikarya</taxon>
        <taxon>Ascomycota</taxon>
        <taxon>Pezizomycotina</taxon>
        <taxon>Dothideomycetes</taxon>
        <taxon>Pleosporomycetidae</taxon>
        <taxon>Pleosporales</taxon>
        <taxon>Pleosporineae</taxon>
        <taxon>Pleosporaceae</taxon>
        <taxon>Pyrenophora</taxon>
    </lineage>
</organism>
<dbReference type="Proteomes" id="UP000245464">
    <property type="component" value="Chromosome 1"/>
</dbReference>
<dbReference type="RefSeq" id="XP_065965490.1">
    <property type="nucleotide sequence ID" value="XM_066103288.1"/>
</dbReference>
<proteinExistence type="predicted"/>
<evidence type="ECO:0000313" key="1">
    <source>
        <dbReference type="EMBL" id="KAF7577521.1"/>
    </source>
</evidence>
<dbReference type="EMBL" id="NQIK02000001">
    <property type="protein sequence ID" value="KAF7577521.1"/>
    <property type="molecule type" value="Genomic_DNA"/>
</dbReference>
<protein>
    <submittedName>
        <fullName evidence="1">Uncharacterized protein</fullName>
    </submittedName>
</protein>
<comment type="caution">
    <text evidence="1">The sequence shown here is derived from an EMBL/GenBank/DDBJ whole genome shotgun (WGS) entry which is preliminary data.</text>
</comment>
<reference evidence="1 2" key="1">
    <citation type="journal article" date="2018" name="BMC Genomics">
        <title>Comparative genomics of the wheat fungal pathogen Pyrenophora tritici-repentis reveals chromosomal variations and genome plasticity.</title>
        <authorList>
            <person name="Moolhuijzen P."/>
            <person name="See P.T."/>
            <person name="Hane J.K."/>
            <person name="Shi G."/>
            <person name="Liu Z."/>
            <person name="Oliver R.P."/>
            <person name="Moffat C.S."/>
        </authorList>
    </citation>
    <scope>NUCLEOTIDE SEQUENCE [LARGE SCALE GENOMIC DNA]</scope>
    <source>
        <strain evidence="1">M4</strain>
    </source>
</reference>
<dbReference type="GeneID" id="90954124"/>
<sequence length="96" mass="10306">MHLVHLLLPLVSIASAASTDKCSTVRVSQADKCARPEAGVYLAPRLDGYAISNMWGYVCKGIAQGGSIVKPKNPCYPVGDRRYFDVYVKCCPLGGS</sequence>
<name>A0A5M9LUN7_9PLEO</name>
<accession>A0A5M9LUN7</accession>
<gene>
    <name evidence="1" type="ORF">PtrM4_017610</name>
</gene>
<dbReference type="KEGG" id="ptrr:90954124"/>
<evidence type="ECO:0000313" key="2">
    <source>
        <dbReference type="Proteomes" id="UP000245464"/>
    </source>
</evidence>
<dbReference type="AlphaFoldDB" id="A0A5M9LUN7"/>